<dbReference type="EMBL" id="JAKFFV010000004">
    <property type="protein sequence ID" value="MCF2497936.1"/>
    <property type="molecule type" value="Genomic_DNA"/>
</dbReference>
<reference evidence="1" key="1">
    <citation type="submission" date="2022-01" db="EMBL/GenBank/DDBJ databases">
        <title>Novel species in genus Dyadobacter.</title>
        <authorList>
            <person name="Ma C."/>
        </authorList>
    </citation>
    <scope>NUCLEOTIDE SEQUENCE</scope>
    <source>
        <strain evidence="1">CY357</strain>
    </source>
</reference>
<evidence type="ECO:0000313" key="1">
    <source>
        <dbReference type="EMBL" id="MCF2497936.1"/>
    </source>
</evidence>
<sequence>MGTQLLTHSPHSDIDSEDSVSADRLYRAYGRKVKDLLSQSDAETWIEDLWDMYTGFTFSSQEAGYDPRGHNRFVSFKQLVFFFQDVGKMKP</sequence>
<gene>
    <name evidence="1" type="ORF">L0661_06440</name>
</gene>
<protein>
    <submittedName>
        <fullName evidence="1">Uncharacterized protein</fullName>
    </submittedName>
</protein>
<organism evidence="1 2">
    <name type="scientific">Dyadobacter chenhuakuii</name>
    <dbReference type="NCBI Taxonomy" id="2909339"/>
    <lineage>
        <taxon>Bacteria</taxon>
        <taxon>Pseudomonadati</taxon>
        <taxon>Bacteroidota</taxon>
        <taxon>Cytophagia</taxon>
        <taxon>Cytophagales</taxon>
        <taxon>Spirosomataceae</taxon>
        <taxon>Dyadobacter</taxon>
    </lineage>
</organism>
<proteinExistence type="predicted"/>
<dbReference type="AlphaFoldDB" id="A0A9X1U053"/>
<dbReference type="Proteomes" id="UP001139411">
    <property type="component" value="Unassembled WGS sequence"/>
</dbReference>
<comment type="caution">
    <text evidence="1">The sequence shown here is derived from an EMBL/GenBank/DDBJ whole genome shotgun (WGS) entry which is preliminary data.</text>
</comment>
<evidence type="ECO:0000313" key="2">
    <source>
        <dbReference type="Proteomes" id="UP001139411"/>
    </source>
</evidence>
<accession>A0A9X1U053</accession>
<name>A0A9X1U053_9BACT</name>
<dbReference type="RefSeq" id="WP_235177213.1">
    <property type="nucleotide sequence ID" value="NZ_JAKFFV010000004.1"/>
</dbReference>